<organism evidence="1 2">
    <name type="scientific">Candidatus Rothia avicola</name>
    <dbReference type="NCBI Taxonomy" id="2840478"/>
    <lineage>
        <taxon>Bacteria</taxon>
        <taxon>Bacillati</taxon>
        <taxon>Actinomycetota</taxon>
        <taxon>Actinomycetes</taxon>
        <taxon>Micrococcales</taxon>
        <taxon>Micrococcaceae</taxon>
        <taxon>Rothia</taxon>
    </lineage>
</organism>
<name>A0A9D2CQM2_9MICC</name>
<protein>
    <submittedName>
        <fullName evidence="1">Uncharacterized protein</fullName>
    </submittedName>
</protein>
<dbReference type="AlphaFoldDB" id="A0A9D2CQM2"/>
<dbReference type="Proteomes" id="UP000824134">
    <property type="component" value="Unassembled WGS sequence"/>
</dbReference>
<evidence type="ECO:0000313" key="2">
    <source>
        <dbReference type="Proteomes" id="UP000824134"/>
    </source>
</evidence>
<sequence length="51" mass="5700">MKKTTLTTLAGGLALATAGHFAFWGYRYLITAPSRRSWTILLGPARYLTRK</sequence>
<reference evidence="1" key="2">
    <citation type="submission" date="2021-04" db="EMBL/GenBank/DDBJ databases">
        <authorList>
            <person name="Gilroy R."/>
        </authorList>
    </citation>
    <scope>NUCLEOTIDE SEQUENCE</scope>
    <source>
        <strain evidence="1">ChiHjej12B11-9195</strain>
    </source>
</reference>
<comment type="caution">
    <text evidence="1">The sequence shown here is derived from an EMBL/GenBank/DDBJ whole genome shotgun (WGS) entry which is preliminary data.</text>
</comment>
<gene>
    <name evidence="1" type="ORF">H9821_01395</name>
</gene>
<reference evidence="1" key="1">
    <citation type="journal article" date="2021" name="PeerJ">
        <title>Extensive microbial diversity within the chicken gut microbiome revealed by metagenomics and culture.</title>
        <authorList>
            <person name="Gilroy R."/>
            <person name="Ravi A."/>
            <person name="Getino M."/>
            <person name="Pursley I."/>
            <person name="Horton D.L."/>
            <person name="Alikhan N.F."/>
            <person name="Baker D."/>
            <person name="Gharbi K."/>
            <person name="Hall N."/>
            <person name="Watson M."/>
            <person name="Adriaenssens E.M."/>
            <person name="Foster-Nyarko E."/>
            <person name="Jarju S."/>
            <person name="Secka A."/>
            <person name="Antonio M."/>
            <person name="Oren A."/>
            <person name="Chaudhuri R.R."/>
            <person name="La Ragione R."/>
            <person name="Hildebrand F."/>
            <person name="Pallen M.J."/>
        </authorList>
    </citation>
    <scope>NUCLEOTIDE SEQUENCE</scope>
    <source>
        <strain evidence="1">ChiHjej12B11-9195</strain>
    </source>
</reference>
<proteinExistence type="predicted"/>
<evidence type="ECO:0000313" key="1">
    <source>
        <dbReference type="EMBL" id="HIY94308.1"/>
    </source>
</evidence>
<dbReference type="EMBL" id="DXCN01000012">
    <property type="protein sequence ID" value="HIY94308.1"/>
    <property type="molecule type" value="Genomic_DNA"/>
</dbReference>
<accession>A0A9D2CQM2</accession>